<gene>
    <name evidence="1" type="ORF">ACFFTR_22860</name>
</gene>
<dbReference type="Proteomes" id="UP001589608">
    <property type="component" value="Unassembled WGS sequence"/>
</dbReference>
<protein>
    <submittedName>
        <fullName evidence="1">Septum formation family protein</fullName>
    </submittedName>
</protein>
<accession>A0ABV5MAQ2</accession>
<name>A0ABV5MAQ2_9ACTN</name>
<dbReference type="RefSeq" id="WP_223093011.1">
    <property type="nucleotide sequence ID" value="NZ_CP061913.1"/>
</dbReference>
<organism evidence="1 2">
    <name type="scientific">Dactylosporangium vinaceum</name>
    <dbReference type="NCBI Taxonomy" id="53362"/>
    <lineage>
        <taxon>Bacteria</taxon>
        <taxon>Bacillati</taxon>
        <taxon>Actinomycetota</taxon>
        <taxon>Actinomycetes</taxon>
        <taxon>Micromonosporales</taxon>
        <taxon>Micromonosporaceae</taxon>
        <taxon>Dactylosporangium</taxon>
    </lineage>
</organism>
<keyword evidence="2" id="KW-1185">Reference proteome</keyword>
<evidence type="ECO:0000313" key="2">
    <source>
        <dbReference type="Proteomes" id="UP001589608"/>
    </source>
</evidence>
<sequence>MAGSIEAAMRELAGPDLYRRNAFRITGLRTDAERRAVRDARQKLTTLLKVGADTGLDADLDTATAAFDLILGDPRPRLVHELFWLWDEPGATCTCTAALHRDHDAAVRAHSQVLEAEQATRLPAPLERRRLDEQWTKAGNLWHQQARRAAVWNHLRERIAALDDRQLDEADIDALRDALPTTLVRPLIQLAAAGGGRQADLSRLAHAWPATTAFVADELEKAAEPLYEQIRTEVRTVSERLDAGTKPQIVVQRLRKQLMPKVERLEGLVPAAQHRRTARLRNEVATAFNNCAVRLIDSLGAASDKDARSWLKQAGKLVSDPDTEAKIDDNLAYLADLVAVQRLTPDPGRRGPQRRADDSERINELLRFVDEMEQRRRVEPRAPQVPRSRPVRPYAYRRRRPNYGRYVWLALIAAFIGWAVYQCDSSSGDDAGRQSTVSVGADTIAGNAPAGTCLLTRKDWLTRSGALTSTPCDREHRAEVLGYVPLGEPGPYPGDEVLAQTTQFECSFLLAGNGLSTREYAADGGYTGSATWNTGGRATENYATCLVGRPGDKPMPTRSIVDPLRTSQAGLTLPASMFAFDVTLDPPPGSCIAGKASYDKNDGSADFVRCGQPHWGEILGYPVLYEPGVAWPGDKAVSAAADAACRALYDKRRPGPAYQYLARPPGSGYWGQNTRAKYTVCVLAKVGDQPWSGAAA</sequence>
<comment type="caution">
    <text evidence="1">The sequence shown here is derived from an EMBL/GenBank/DDBJ whole genome shotgun (WGS) entry which is preliminary data.</text>
</comment>
<proteinExistence type="predicted"/>
<reference evidence="1 2" key="1">
    <citation type="submission" date="2024-09" db="EMBL/GenBank/DDBJ databases">
        <authorList>
            <person name="Sun Q."/>
            <person name="Mori K."/>
        </authorList>
    </citation>
    <scope>NUCLEOTIDE SEQUENCE [LARGE SCALE GENOMIC DNA]</scope>
    <source>
        <strain evidence="1 2">JCM 3307</strain>
    </source>
</reference>
<evidence type="ECO:0000313" key="1">
    <source>
        <dbReference type="EMBL" id="MFB9445931.1"/>
    </source>
</evidence>
<dbReference type="EMBL" id="JBHMCA010000043">
    <property type="protein sequence ID" value="MFB9445931.1"/>
    <property type="molecule type" value="Genomic_DNA"/>
</dbReference>